<dbReference type="RefSeq" id="WP_167700165.1">
    <property type="nucleotide sequence ID" value="NZ_CP118174.1"/>
</dbReference>
<evidence type="ECO:0000313" key="2">
    <source>
        <dbReference type="Proteomes" id="UP000711995"/>
    </source>
</evidence>
<comment type="caution">
    <text evidence="1">The sequence shown here is derived from an EMBL/GenBank/DDBJ whole genome shotgun (WGS) entry which is preliminary data.</text>
</comment>
<organism evidence="1 2">
    <name type="scientific">Entomospira entomophila</name>
    <dbReference type="NCBI Taxonomy" id="2719988"/>
    <lineage>
        <taxon>Bacteria</taxon>
        <taxon>Pseudomonadati</taxon>
        <taxon>Spirochaetota</taxon>
        <taxon>Spirochaetia</taxon>
        <taxon>Spirochaetales</taxon>
        <taxon>Spirochaetaceae</taxon>
        <taxon>Entomospira</taxon>
    </lineage>
</organism>
<protein>
    <submittedName>
        <fullName evidence="1">Uncharacterized protein</fullName>
    </submittedName>
</protein>
<dbReference type="EMBL" id="JAATLJ010000001">
    <property type="protein sequence ID" value="NIZ40573.1"/>
    <property type="molecule type" value="Genomic_DNA"/>
</dbReference>
<evidence type="ECO:0000313" key="1">
    <source>
        <dbReference type="EMBL" id="NIZ40573.1"/>
    </source>
</evidence>
<gene>
    <name evidence="1" type="ORF">HCT14_03475</name>
</gene>
<dbReference type="Proteomes" id="UP000711995">
    <property type="component" value="Unassembled WGS sequence"/>
</dbReference>
<dbReference type="AlphaFoldDB" id="A0A968KRB7"/>
<accession>A0A968KRB7</accession>
<reference evidence="1 2" key="1">
    <citation type="submission" date="2020-03" db="EMBL/GenBank/DDBJ databases">
        <title>Spirochaetal bacteria isolated from arthropods constitute a novel genus Entomospira genus novum within the order Spirochaetales.</title>
        <authorList>
            <person name="Grana-Miraglia L."/>
            <person name="Sikutova S."/>
            <person name="Fingerle V."/>
            <person name="Sing A."/>
            <person name="Castillo-Ramirez S."/>
            <person name="Margos G."/>
            <person name="Rudolf I."/>
        </authorList>
    </citation>
    <scope>NUCLEOTIDE SEQUENCE [LARGE SCALE GENOMIC DNA]</scope>
    <source>
        <strain evidence="1 2">BR193</strain>
    </source>
</reference>
<keyword evidence="2" id="KW-1185">Reference proteome</keyword>
<name>A0A968KRB7_9SPIO</name>
<sequence length="189" mass="21499">MDKIVLRVVAMTLLAISGVWANSSLSDIITIAKGSTLTELQQFAMRAKWRPILRESHDLWSSREAIAFQSIRSKVGSKNIALVVYSVDFFGTKHDVFFFFYQDKLFAVNFFIEDLNDAEFVRLVQEIGGSKENGYLGYGKPIEVESPYIAYMWYLTASLDQTLIMTYLNQNVTPIVNIQIVHEKLLPAS</sequence>
<proteinExistence type="predicted"/>